<feature type="transmembrane region" description="Helical" evidence="1">
    <location>
        <begin position="63"/>
        <end position="88"/>
    </location>
</feature>
<protein>
    <recommendedName>
        <fullName evidence="3">Polysaccharide biosynthesis protein C-terminal domain-containing protein</fullName>
    </recommendedName>
</protein>
<keyword evidence="1" id="KW-0812">Transmembrane</keyword>
<organism evidence="2">
    <name type="scientific">marine sediment metagenome</name>
    <dbReference type="NCBI Taxonomy" id="412755"/>
    <lineage>
        <taxon>unclassified sequences</taxon>
        <taxon>metagenomes</taxon>
        <taxon>ecological metagenomes</taxon>
    </lineage>
</organism>
<feature type="non-terminal residue" evidence="2">
    <location>
        <position position="1"/>
    </location>
</feature>
<reference evidence="2" key="1">
    <citation type="journal article" date="2014" name="Front. Microbiol.">
        <title>High frequency of phylogenetically diverse reductive dehalogenase-homologous genes in deep subseafloor sedimentary metagenomes.</title>
        <authorList>
            <person name="Kawai M."/>
            <person name="Futagami T."/>
            <person name="Toyoda A."/>
            <person name="Takaki Y."/>
            <person name="Nishi S."/>
            <person name="Hori S."/>
            <person name="Arai W."/>
            <person name="Tsubouchi T."/>
            <person name="Morono Y."/>
            <person name="Uchiyama I."/>
            <person name="Ito T."/>
            <person name="Fujiyama A."/>
            <person name="Inagaki F."/>
            <person name="Takami H."/>
        </authorList>
    </citation>
    <scope>NUCLEOTIDE SEQUENCE</scope>
    <source>
        <strain evidence="2">Expedition CK06-06</strain>
    </source>
</reference>
<evidence type="ECO:0000313" key="2">
    <source>
        <dbReference type="EMBL" id="GAG23945.1"/>
    </source>
</evidence>
<gene>
    <name evidence="2" type="ORF">S01H1_58986</name>
</gene>
<comment type="caution">
    <text evidence="2">The sequence shown here is derived from an EMBL/GenBank/DDBJ whole genome shotgun (WGS) entry which is preliminary data.</text>
</comment>
<accession>X0W0B4</accession>
<dbReference type="AlphaFoldDB" id="X0W0B4"/>
<name>X0W0B4_9ZZZZ</name>
<feature type="transmembrane region" description="Helical" evidence="1">
    <location>
        <begin position="6"/>
        <end position="29"/>
    </location>
</feature>
<dbReference type="EMBL" id="BARS01038555">
    <property type="protein sequence ID" value="GAG23945.1"/>
    <property type="molecule type" value="Genomic_DNA"/>
</dbReference>
<evidence type="ECO:0008006" key="3">
    <source>
        <dbReference type="Google" id="ProtNLM"/>
    </source>
</evidence>
<sequence length="98" mass="10688">LLYLPMGLIAVALFDSFAALNPVIVVAGIAKTFPAYLLAAAVLFLCYLLSGLLQGFVSSLVPLLGSLVATAVSLYFLMVEMRLLGLLYNTHQHRLKWF</sequence>
<keyword evidence="1" id="KW-1133">Transmembrane helix</keyword>
<evidence type="ECO:0000256" key="1">
    <source>
        <dbReference type="SAM" id="Phobius"/>
    </source>
</evidence>
<feature type="transmembrane region" description="Helical" evidence="1">
    <location>
        <begin position="36"/>
        <end position="57"/>
    </location>
</feature>
<proteinExistence type="predicted"/>
<keyword evidence="1" id="KW-0472">Membrane</keyword>